<dbReference type="PANTHER" id="PTHR47964:SF1">
    <property type="entry name" value="ATP-DEPENDENT DNA HELICASE HOMOLOG RECG, CHLOROPLASTIC"/>
    <property type="match status" value="1"/>
</dbReference>
<dbReference type="EMBL" id="DRMJ01000016">
    <property type="protein sequence ID" value="HHL42031.1"/>
    <property type="molecule type" value="Genomic_DNA"/>
</dbReference>
<dbReference type="GO" id="GO:0006281">
    <property type="term" value="P:DNA repair"/>
    <property type="evidence" value="ECO:0007669"/>
    <property type="project" value="InterPro"/>
</dbReference>
<dbReference type="Gene3D" id="3.40.50.300">
    <property type="entry name" value="P-loop containing nucleotide triphosphate hydrolases"/>
    <property type="match status" value="1"/>
</dbReference>
<evidence type="ECO:0000256" key="2">
    <source>
        <dbReference type="ARBA" id="ARBA00022806"/>
    </source>
</evidence>
<dbReference type="SMART" id="SM00982">
    <property type="entry name" value="TRCF"/>
    <property type="match status" value="1"/>
</dbReference>
<dbReference type="GO" id="GO:0016787">
    <property type="term" value="F:hydrolase activity"/>
    <property type="evidence" value="ECO:0007669"/>
    <property type="project" value="UniProtKB-KW"/>
</dbReference>
<dbReference type="SUPFAM" id="SSF52540">
    <property type="entry name" value="P-loop containing nucleoside triphosphate hydrolases"/>
    <property type="match status" value="1"/>
</dbReference>
<dbReference type="SMART" id="SM00490">
    <property type="entry name" value="HELICc"/>
    <property type="match status" value="1"/>
</dbReference>
<reference evidence="4" key="1">
    <citation type="journal article" date="2020" name="mSystems">
        <title>Genome- and Community-Level Interaction Insights into Carbon Utilization and Element Cycling Functions of Hydrothermarchaeota in Hydrothermal Sediment.</title>
        <authorList>
            <person name="Zhou Z."/>
            <person name="Liu Y."/>
            <person name="Xu W."/>
            <person name="Pan J."/>
            <person name="Luo Z.H."/>
            <person name="Li M."/>
        </authorList>
    </citation>
    <scope>NUCLEOTIDE SEQUENCE [LARGE SCALE GENOMIC DNA]</scope>
    <source>
        <strain evidence="4">HyVt-485</strain>
    </source>
</reference>
<name>A0A7C5LZN3_9PROT</name>
<evidence type="ECO:0000313" key="4">
    <source>
        <dbReference type="EMBL" id="HHL42031.1"/>
    </source>
</evidence>
<dbReference type="InterPro" id="IPR027417">
    <property type="entry name" value="P-loop_NTPase"/>
</dbReference>
<keyword evidence="1" id="KW-0378">Hydrolase</keyword>
<dbReference type="InterPro" id="IPR047112">
    <property type="entry name" value="RecG/Mfd"/>
</dbReference>
<gene>
    <name evidence="4" type="ORF">ENJ42_00300</name>
</gene>
<protein>
    <submittedName>
        <fullName evidence="4">Transcription-repair coupling factor</fullName>
    </submittedName>
</protein>
<keyword evidence="2" id="KW-0347">Helicase</keyword>
<dbReference type="Pfam" id="PF00271">
    <property type="entry name" value="Helicase_C"/>
    <property type="match status" value="1"/>
</dbReference>
<evidence type="ECO:0000256" key="1">
    <source>
        <dbReference type="ARBA" id="ARBA00022801"/>
    </source>
</evidence>
<dbReference type="PROSITE" id="PS51194">
    <property type="entry name" value="HELICASE_CTER"/>
    <property type="match status" value="1"/>
</dbReference>
<keyword evidence="2" id="KW-0547">Nucleotide-binding</keyword>
<feature type="non-terminal residue" evidence="4">
    <location>
        <position position="1"/>
    </location>
</feature>
<dbReference type="Pfam" id="PF03461">
    <property type="entry name" value="TRCF"/>
    <property type="match status" value="1"/>
</dbReference>
<dbReference type="AlphaFoldDB" id="A0A7C5LZN3"/>
<comment type="caution">
    <text evidence="4">The sequence shown here is derived from an EMBL/GenBank/DDBJ whole genome shotgun (WGS) entry which is preliminary data.</text>
</comment>
<accession>A0A7C5LZN3</accession>
<sequence>GQMAPTALEDVMTAFYDRKYDILLSTSIIESGIDIPTANTMIIYRADRFGLAQLYQMRGRVGRSKVRAFAYLTTPDANVMTKGAEQRLKILQSLDTLGAGFNLASHDLDMRGGGNPLGEEQSGHIKDLGVELYQHMLEEAVAELKSDTSLKDRNWSPQVNIGIPVLIPDHYVKDLNIRLSLYRRMSEIRNTAESEEFAAELIDRFGPLPSGVQNLLEVLTIKRLAKQAHIEKIDVGPKGAVISFRHDSLDDPTYIFEQISKHTNWRLRPDQSLLVKSPLTQDYQRLGLVKTTVKALVKPV</sequence>
<dbReference type="InterPro" id="IPR001650">
    <property type="entry name" value="Helicase_C-like"/>
</dbReference>
<dbReference type="Proteomes" id="UP000885830">
    <property type="component" value="Unassembled WGS sequence"/>
</dbReference>
<organism evidence="4">
    <name type="scientific">Hellea balneolensis</name>
    <dbReference type="NCBI Taxonomy" id="287478"/>
    <lineage>
        <taxon>Bacteria</taxon>
        <taxon>Pseudomonadati</taxon>
        <taxon>Pseudomonadota</taxon>
        <taxon>Alphaproteobacteria</taxon>
        <taxon>Maricaulales</taxon>
        <taxon>Robiginitomaculaceae</taxon>
        <taxon>Hellea</taxon>
    </lineage>
</organism>
<dbReference type="InterPro" id="IPR005118">
    <property type="entry name" value="TRCF_C"/>
</dbReference>
<dbReference type="SUPFAM" id="SSF143517">
    <property type="entry name" value="TRCF domain-like"/>
    <property type="match status" value="1"/>
</dbReference>
<evidence type="ECO:0000259" key="3">
    <source>
        <dbReference type="PROSITE" id="PS51194"/>
    </source>
</evidence>
<proteinExistence type="predicted"/>
<keyword evidence="2" id="KW-0067">ATP-binding</keyword>
<dbReference type="InterPro" id="IPR037235">
    <property type="entry name" value="TRCF-like_C_D7"/>
</dbReference>
<feature type="domain" description="Helicase C-terminal" evidence="3">
    <location>
        <begin position="1"/>
        <end position="109"/>
    </location>
</feature>
<dbReference type="GO" id="GO:0003678">
    <property type="term" value="F:DNA helicase activity"/>
    <property type="evidence" value="ECO:0007669"/>
    <property type="project" value="TreeGrafter"/>
</dbReference>
<dbReference type="Gene3D" id="3.90.1150.50">
    <property type="entry name" value="Transcription-repair-coupling factor, D7 domain"/>
    <property type="match status" value="1"/>
</dbReference>
<dbReference type="PANTHER" id="PTHR47964">
    <property type="entry name" value="ATP-DEPENDENT DNA HELICASE HOMOLOG RECG, CHLOROPLASTIC"/>
    <property type="match status" value="1"/>
</dbReference>